<name>A0A1X7FUB6_9HYPH</name>
<gene>
    <name evidence="1" type="ORF">SAMN02982989_0752</name>
</gene>
<dbReference type="Proteomes" id="UP000192903">
    <property type="component" value="Unassembled WGS sequence"/>
</dbReference>
<evidence type="ECO:0000313" key="2">
    <source>
        <dbReference type="Proteomes" id="UP000192903"/>
    </source>
</evidence>
<dbReference type="Gene3D" id="3.30.70.1520">
    <property type="entry name" value="Heterotetrameric sarcosine oxidase"/>
    <property type="match status" value="1"/>
</dbReference>
<dbReference type="Gene3D" id="3.30.1360.120">
    <property type="entry name" value="Probable tRNA modification gtpase trme, domain 1"/>
    <property type="match status" value="1"/>
</dbReference>
<accession>A0A1X7FUB6</accession>
<sequence>MVRKHNLPITGVNSDGASVTVGEVGLGHLTQLAGWGTFTDAAGKALQAHSLSLPSDYRTPARNGATTVWRIAPDRVLVRSSTPLGVQGTDELVTLDLSDARTCMTVAGDGAAGLLSRVIALDFSEKAFPAGTFVQTSLHHVGVLIERQDRDRFLVLLPTTWARSLTDLIVTHLSIAAGHQAEPVTDSRSAP</sequence>
<evidence type="ECO:0000313" key="1">
    <source>
        <dbReference type="EMBL" id="SMF58353.1"/>
    </source>
</evidence>
<dbReference type="RefSeq" id="WP_085423670.1">
    <property type="nucleotide sequence ID" value="NZ_FXAF01000008.1"/>
</dbReference>
<organism evidence="1 2">
    <name type="scientific">Xaviernesmea oryzae</name>
    <dbReference type="NCBI Taxonomy" id="464029"/>
    <lineage>
        <taxon>Bacteria</taxon>
        <taxon>Pseudomonadati</taxon>
        <taxon>Pseudomonadota</taxon>
        <taxon>Alphaproteobacteria</taxon>
        <taxon>Hyphomicrobiales</taxon>
        <taxon>Rhizobiaceae</taxon>
        <taxon>Rhizobium/Agrobacterium group</taxon>
        <taxon>Xaviernesmea</taxon>
    </lineage>
</organism>
<proteinExistence type="predicted"/>
<reference evidence="2" key="1">
    <citation type="submission" date="2017-04" db="EMBL/GenBank/DDBJ databases">
        <authorList>
            <person name="Varghese N."/>
            <person name="Submissions S."/>
        </authorList>
    </citation>
    <scope>NUCLEOTIDE SEQUENCE [LARGE SCALE GENOMIC DNA]</scope>
    <source>
        <strain evidence="2">B4P</strain>
    </source>
</reference>
<dbReference type="EMBL" id="FXAF01000008">
    <property type="protein sequence ID" value="SMF58353.1"/>
    <property type="molecule type" value="Genomic_DNA"/>
</dbReference>
<dbReference type="InterPro" id="IPR027266">
    <property type="entry name" value="TrmE/GcvT-like"/>
</dbReference>
<dbReference type="STRING" id="464029.SAMN02982989_0752"/>
<dbReference type="AlphaFoldDB" id="A0A1X7FUB6"/>
<protein>
    <submittedName>
        <fullName evidence="1">Sarcosine oxidase, gamma subunit family</fullName>
    </submittedName>
</protein>
<keyword evidence="2" id="KW-1185">Reference proteome</keyword>
<dbReference type="OrthoDB" id="7867978at2"/>
<dbReference type="SUPFAM" id="SSF103025">
    <property type="entry name" value="Folate-binding domain"/>
    <property type="match status" value="1"/>
</dbReference>